<dbReference type="AlphaFoldDB" id="A0AAD6QBN3"/>
<keyword evidence="2" id="KW-1185">Reference proteome</keyword>
<name>A0AAD6QBN3_9ROSI</name>
<reference evidence="1" key="1">
    <citation type="journal article" date="2023" name="Mol. Ecol. Resour.">
        <title>Chromosome-level genome assembly of a triploid poplar Populus alba 'Berolinensis'.</title>
        <authorList>
            <person name="Chen S."/>
            <person name="Yu Y."/>
            <person name="Wang X."/>
            <person name="Wang S."/>
            <person name="Zhang T."/>
            <person name="Zhou Y."/>
            <person name="He R."/>
            <person name="Meng N."/>
            <person name="Wang Y."/>
            <person name="Liu W."/>
            <person name="Liu Z."/>
            <person name="Liu J."/>
            <person name="Guo Q."/>
            <person name="Huang H."/>
            <person name="Sederoff R.R."/>
            <person name="Wang G."/>
            <person name="Qu G."/>
            <person name="Chen S."/>
        </authorList>
    </citation>
    <scope>NUCLEOTIDE SEQUENCE</scope>
    <source>
        <strain evidence="1">SC-2020</strain>
    </source>
</reference>
<organism evidence="1 2">
    <name type="scientific">Populus alba x Populus x berolinensis</name>
    <dbReference type="NCBI Taxonomy" id="444605"/>
    <lineage>
        <taxon>Eukaryota</taxon>
        <taxon>Viridiplantae</taxon>
        <taxon>Streptophyta</taxon>
        <taxon>Embryophyta</taxon>
        <taxon>Tracheophyta</taxon>
        <taxon>Spermatophyta</taxon>
        <taxon>Magnoliopsida</taxon>
        <taxon>eudicotyledons</taxon>
        <taxon>Gunneridae</taxon>
        <taxon>Pentapetalae</taxon>
        <taxon>rosids</taxon>
        <taxon>fabids</taxon>
        <taxon>Malpighiales</taxon>
        <taxon>Salicaceae</taxon>
        <taxon>Saliceae</taxon>
        <taxon>Populus</taxon>
    </lineage>
</organism>
<accession>A0AAD6QBN3</accession>
<protein>
    <submittedName>
        <fullName evidence="1">Uncharacterized protein</fullName>
    </submittedName>
</protein>
<gene>
    <name evidence="1" type="ORF">NC653_023083</name>
</gene>
<evidence type="ECO:0000313" key="1">
    <source>
        <dbReference type="EMBL" id="KAJ6984980.1"/>
    </source>
</evidence>
<dbReference type="EMBL" id="JAQIZT010000009">
    <property type="protein sequence ID" value="KAJ6984980.1"/>
    <property type="molecule type" value="Genomic_DNA"/>
</dbReference>
<comment type="caution">
    <text evidence="1">The sequence shown here is derived from an EMBL/GenBank/DDBJ whole genome shotgun (WGS) entry which is preliminary data.</text>
</comment>
<dbReference type="Proteomes" id="UP001164929">
    <property type="component" value="Chromosome 9"/>
</dbReference>
<evidence type="ECO:0000313" key="2">
    <source>
        <dbReference type="Proteomes" id="UP001164929"/>
    </source>
</evidence>
<sequence length="56" mass="6458">MLNLPVSTSTGKLMDFHCLIRSKIAIFMVITNLARFGRLLKDPSCRTRRIFSFLLN</sequence>
<proteinExistence type="predicted"/>